<keyword evidence="2" id="KW-0378">Hydrolase</keyword>
<feature type="domain" description="Aminoglycoside phosphotransferase" evidence="5">
    <location>
        <begin position="41"/>
        <end position="301"/>
    </location>
</feature>
<gene>
    <name evidence="6" type="ORF">EVG20_g4498</name>
</gene>
<dbReference type="InterPro" id="IPR023476">
    <property type="entry name" value="Pep_tRNA_hydro_II_dom_sf"/>
</dbReference>
<evidence type="ECO:0000256" key="2">
    <source>
        <dbReference type="ARBA" id="ARBA00022801"/>
    </source>
</evidence>
<evidence type="ECO:0000313" key="7">
    <source>
        <dbReference type="Proteomes" id="UP000298327"/>
    </source>
</evidence>
<proteinExistence type="predicted"/>
<dbReference type="Pfam" id="PF01981">
    <property type="entry name" value="PTH2"/>
    <property type="match status" value="1"/>
</dbReference>
<dbReference type="EMBL" id="SEOQ01000234">
    <property type="protein sequence ID" value="TFY66591.1"/>
    <property type="molecule type" value="Genomic_DNA"/>
</dbReference>
<comment type="catalytic activity">
    <reaction evidence="3">
        <text>an N-acyl-L-alpha-aminoacyl-tRNA + H2O = an N-acyl-L-amino acid + a tRNA + H(+)</text>
        <dbReference type="Rhea" id="RHEA:54448"/>
        <dbReference type="Rhea" id="RHEA-COMP:10123"/>
        <dbReference type="Rhea" id="RHEA-COMP:13883"/>
        <dbReference type="ChEBI" id="CHEBI:15377"/>
        <dbReference type="ChEBI" id="CHEBI:15378"/>
        <dbReference type="ChEBI" id="CHEBI:59874"/>
        <dbReference type="ChEBI" id="CHEBI:78442"/>
        <dbReference type="ChEBI" id="CHEBI:138191"/>
        <dbReference type="EC" id="3.1.1.29"/>
    </reaction>
</comment>
<dbReference type="EC" id="3.1.1.29" evidence="1"/>
<sequence>MSSAPKKIGGEVGEVRANIDVDKLNQYLADKVPSVRSPVGVKQFKFGQSNPTYFLTDAAGTKFVLRKKPAGQLLSKTAHQIEREFRILNAIHTHNTKLGTPQDKRVPVPEPIVLCEDTSIIGTPFYVMEFLDGRIFTDVRTPEISDKDKREWYASFVVTRQYDTHDTSSWLAAIRALTSLSSLDPFALGLGNFGPNTAYYPRQIKSLTRVSVAQSQAVDVETGKTTGMIPQFHELVDWYKKNLPDESKIGLRIVHGDYKLDNLIFHPTENRVIGILDWELCTLGSPLADLANLTMPWAIDAAQVKASLSNLEPQTALLRSFKNSPEAAPIALEDLEREYCRLMNLSYPINEMKFVRSWMVFRLAIISQGIAARYARRQASSEQAAINVYIYPIFGQCARAILEDEGVRIGSVAKLRSIMTDTPAPSGHASDQTSVTAQQEPADTKLPLVMQLIVRRDLLDAEGWGVGPLMAQAAHATAAVLHETKDRPETIEYMEDLLSMRKAVLQTPSSTTLEKLSTLLKASDPPIPHHLWIEQPENVPTCLALAPNYREKPIRKALDKCSCRLWK</sequence>
<feature type="region of interest" description="Disordered" evidence="4">
    <location>
        <begin position="420"/>
        <end position="440"/>
    </location>
</feature>
<evidence type="ECO:0000259" key="5">
    <source>
        <dbReference type="Pfam" id="PF01636"/>
    </source>
</evidence>
<protein>
    <recommendedName>
        <fullName evidence="1">peptidyl-tRNA hydrolase</fullName>
        <ecNumber evidence="1">3.1.1.29</ecNumber>
    </recommendedName>
</protein>
<dbReference type="Gene3D" id="3.90.1200.10">
    <property type="match status" value="1"/>
</dbReference>
<dbReference type="OrthoDB" id="191037at2759"/>
<dbReference type="GO" id="GO:0004045">
    <property type="term" value="F:peptidyl-tRNA hydrolase activity"/>
    <property type="evidence" value="ECO:0007669"/>
    <property type="project" value="UniProtKB-EC"/>
</dbReference>
<dbReference type="CDD" id="cd05154">
    <property type="entry name" value="ACAD10_11_N-like"/>
    <property type="match status" value="1"/>
</dbReference>
<dbReference type="SUPFAM" id="SSF102462">
    <property type="entry name" value="Peptidyl-tRNA hydrolase II"/>
    <property type="match status" value="1"/>
</dbReference>
<evidence type="ECO:0000256" key="1">
    <source>
        <dbReference type="ARBA" id="ARBA00013260"/>
    </source>
</evidence>
<dbReference type="InterPro" id="IPR002575">
    <property type="entry name" value="Aminoglycoside_PTrfase"/>
</dbReference>
<dbReference type="InterPro" id="IPR002833">
    <property type="entry name" value="PTH2"/>
</dbReference>
<dbReference type="STRING" id="205917.A0A4Y9YYE5"/>
<dbReference type="Proteomes" id="UP000298327">
    <property type="component" value="Unassembled WGS sequence"/>
</dbReference>
<feature type="compositionally biased region" description="Polar residues" evidence="4">
    <location>
        <begin position="429"/>
        <end position="440"/>
    </location>
</feature>
<keyword evidence="7" id="KW-1185">Reference proteome</keyword>
<evidence type="ECO:0000256" key="3">
    <source>
        <dbReference type="ARBA" id="ARBA00048707"/>
    </source>
</evidence>
<evidence type="ECO:0000256" key="4">
    <source>
        <dbReference type="SAM" id="MobiDB-lite"/>
    </source>
</evidence>
<name>A0A4Y9YYE5_9AGAM</name>
<dbReference type="PANTHER" id="PTHR47829">
    <property type="entry name" value="HYDROLASE, PUTATIVE (AFU_ORTHOLOGUE AFUA_1G12880)-RELATED"/>
    <property type="match status" value="1"/>
</dbReference>
<dbReference type="InterPro" id="IPR041726">
    <property type="entry name" value="ACAD10_11_N"/>
</dbReference>
<dbReference type="AlphaFoldDB" id="A0A4Y9YYE5"/>
<dbReference type="Pfam" id="PF01636">
    <property type="entry name" value="APH"/>
    <property type="match status" value="1"/>
</dbReference>
<reference evidence="6 7" key="1">
    <citation type="submission" date="2019-02" db="EMBL/GenBank/DDBJ databases">
        <title>Genome sequencing of the rare red list fungi Dentipellis fragilis.</title>
        <authorList>
            <person name="Buettner E."/>
            <person name="Kellner H."/>
        </authorList>
    </citation>
    <scope>NUCLEOTIDE SEQUENCE [LARGE SCALE GENOMIC DNA]</scope>
    <source>
        <strain evidence="6 7">DSM 105465</strain>
    </source>
</reference>
<dbReference type="Gene3D" id="3.40.1490.10">
    <property type="entry name" value="Bit1"/>
    <property type="match status" value="1"/>
</dbReference>
<dbReference type="InterPro" id="IPR011009">
    <property type="entry name" value="Kinase-like_dom_sf"/>
</dbReference>
<comment type="caution">
    <text evidence="6">The sequence shown here is derived from an EMBL/GenBank/DDBJ whole genome shotgun (WGS) entry which is preliminary data.</text>
</comment>
<dbReference type="SUPFAM" id="SSF56112">
    <property type="entry name" value="Protein kinase-like (PK-like)"/>
    <property type="match status" value="1"/>
</dbReference>
<dbReference type="InterPro" id="IPR052898">
    <property type="entry name" value="ACAD10-like"/>
</dbReference>
<accession>A0A4Y9YYE5</accession>
<evidence type="ECO:0000313" key="6">
    <source>
        <dbReference type="EMBL" id="TFY66591.1"/>
    </source>
</evidence>
<organism evidence="6 7">
    <name type="scientific">Dentipellis fragilis</name>
    <dbReference type="NCBI Taxonomy" id="205917"/>
    <lineage>
        <taxon>Eukaryota</taxon>
        <taxon>Fungi</taxon>
        <taxon>Dikarya</taxon>
        <taxon>Basidiomycota</taxon>
        <taxon>Agaricomycotina</taxon>
        <taxon>Agaricomycetes</taxon>
        <taxon>Russulales</taxon>
        <taxon>Hericiaceae</taxon>
        <taxon>Dentipellis</taxon>
    </lineage>
</organism>
<dbReference type="Gene3D" id="3.30.200.20">
    <property type="entry name" value="Phosphorylase Kinase, domain 1"/>
    <property type="match status" value="1"/>
</dbReference>
<dbReference type="PANTHER" id="PTHR47829:SF1">
    <property type="entry name" value="HAD FAMILY PHOSPHATASE"/>
    <property type="match status" value="1"/>
</dbReference>